<protein>
    <submittedName>
        <fullName evidence="1">Uncharacterized protein</fullName>
    </submittedName>
</protein>
<organism evidence="1 2">
    <name type="scientific">Lasiodiplodia mahajangana</name>
    <dbReference type="NCBI Taxonomy" id="1108764"/>
    <lineage>
        <taxon>Eukaryota</taxon>
        <taxon>Fungi</taxon>
        <taxon>Dikarya</taxon>
        <taxon>Ascomycota</taxon>
        <taxon>Pezizomycotina</taxon>
        <taxon>Dothideomycetes</taxon>
        <taxon>Dothideomycetes incertae sedis</taxon>
        <taxon>Botryosphaeriales</taxon>
        <taxon>Botryosphaeriaceae</taxon>
        <taxon>Lasiodiplodia</taxon>
    </lineage>
</organism>
<dbReference type="Proteomes" id="UP001153332">
    <property type="component" value="Unassembled WGS sequence"/>
</dbReference>
<proteinExistence type="predicted"/>
<evidence type="ECO:0000313" key="2">
    <source>
        <dbReference type="Proteomes" id="UP001153332"/>
    </source>
</evidence>
<reference evidence="1" key="1">
    <citation type="submission" date="2022-12" db="EMBL/GenBank/DDBJ databases">
        <title>Genome Sequence of Lasiodiplodia mahajangana.</title>
        <authorList>
            <person name="Buettner E."/>
        </authorList>
    </citation>
    <scope>NUCLEOTIDE SEQUENCE</scope>
    <source>
        <strain evidence="1">VT137</strain>
    </source>
</reference>
<accession>A0ACC2K091</accession>
<evidence type="ECO:0000313" key="1">
    <source>
        <dbReference type="EMBL" id="KAJ8133109.1"/>
    </source>
</evidence>
<sequence length="311" mass="35369">MVTSQSKSKISIYESEANKSERAKMENRRRKDEASDVESAGKADTIEAKSPVAKVKKNKSLPFDPEKVKAAAAASAKSKRTNTTGAKPTGVKKSTNTKQLNRRVKNTSESLDSTLSAMRRWVDAPTTYMIRNDETGCFGLSCRKPEGEQSEITIVHTEYCDCLDVRLLHVCQHVDALVKGGHIARRSRDALVIVIKIQRELPEPTPKNIHFPKFKKQVIRRRKSEMEAEDEILYVVETYNQKKLIEKWKNLKAYKDRLIWKDWFLRPVYVTVLMQIRPCRAVTGESQRQVTVDSRPEQRGVGMPNGIGQLP</sequence>
<keyword evidence="2" id="KW-1185">Reference proteome</keyword>
<dbReference type="EMBL" id="JAPUUL010000044">
    <property type="protein sequence ID" value="KAJ8133109.1"/>
    <property type="molecule type" value="Genomic_DNA"/>
</dbReference>
<name>A0ACC2K091_9PEZI</name>
<comment type="caution">
    <text evidence="1">The sequence shown here is derived from an EMBL/GenBank/DDBJ whole genome shotgun (WGS) entry which is preliminary data.</text>
</comment>
<gene>
    <name evidence="1" type="ORF">O1611_g514</name>
</gene>